<evidence type="ECO:0008006" key="5">
    <source>
        <dbReference type="Google" id="ProtNLM"/>
    </source>
</evidence>
<evidence type="ECO:0000313" key="4">
    <source>
        <dbReference type="Proteomes" id="UP001500326"/>
    </source>
</evidence>
<organism evidence="3 4">
    <name type="scientific">Microbacterium pumilum</name>
    <dbReference type="NCBI Taxonomy" id="344165"/>
    <lineage>
        <taxon>Bacteria</taxon>
        <taxon>Bacillati</taxon>
        <taxon>Actinomycetota</taxon>
        <taxon>Actinomycetes</taxon>
        <taxon>Micrococcales</taxon>
        <taxon>Microbacteriaceae</taxon>
        <taxon>Microbacterium</taxon>
    </lineage>
</organism>
<feature type="transmembrane region" description="Helical" evidence="2">
    <location>
        <begin position="104"/>
        <end position="125"/>
    </location>
</feature>
<keyword evidence="4" id="KW-1185">Reference proteome</keyword>
<dbReference type="RefSeq" id="WP_344063631.1">
    <property type="nucleotide sequence ID" value="NZ_BAAAOH010000001.1"/>
</dbReference>
<feature type="transmembrane region" description="Helical" evidence="2">
    <location>
        <begin position="145"/>
        <end position="164"/>
    </location>
</feature>
<accession>A0ABN2SSD5</accession>
<dbReference type="EMBL" id="BAAAOH010000001">
    <property type="protein sequence ID" value="GAA1991587.1"/>
    <property type="molecule type" value="Genomic_DNA"/>
</dbReference>
<name>A0ABN2SSD5_9MICO</name>
<feature type="region of interest" description="Disordered" evidence="1">
    <location>
        <begin position="1"/>
        <end position="80"/>
    </location>
</feature>
<gene>
    <name evidence="3" type="ORF">GCM10009777_28750</name>
</gene>
<feature type="compositionally biased region" description="Acidic residues" evidence="1">
    <location>
        <begin position="7"/>
        <end position="18"/>
    </location>
</feature>
<evidence type="ECO:0000256" key="2">
    <source>
        <dbReference type="SAM" id="Phobius"/>
    </source>
</evidence>
<dbReference type="Proteomes" id="UP001500326">
    <property type="component" value="Unassembled WGS sequence"/>
</dbReference>
<keyword evidence="2" id="KW-0472">Membrane</keyword>
<protein>
    <recommendedName>
        <fullName evidence="5">DNA polymerase III subunit gamma/tau</fullName>
    </recommendedName>
</protein>
<reference evidence="3 4" key="1">
    <citation type="journal article" date="2019" name="Int. J. Syst. Evol. Microbiol.">
        <title>The Global Catalogue of Microorganisms (GCM) 10K type strain sequencing project: providing services to taxonomists for standard genome sequencing and annotation.</title>
        <authorList>
            <consortium name="The Broad Institute Genomics Platform"/>
            <consortium name="The Broad Institute Genome Sequencing Center for Infectious Disease"/>
            <person name="Wu L."/>
            <person name="Ma J."/>
        </authorList>
    </citation>
    <scope>NUCLEOTIDE SEQUENCE [LARGE SCALE GENOMIC DNA]</scope>
    <source>
        <strain evidence="3 4">JCM 14902</strain>
    </source>
</reference>
<evidence type="ECO:0000313" key="3">
    <source>
        <dbReference type="EMBL" id="GAA1991587.1"/>
    </source>
</evidence>
<evidence type="ECO:0000256" key="1">
    <source>
        <dbReference type="SAM" id="MobiDB-lite"/>
    </source>
</evidence>
<keyword evidence="2" id="KW-1133">Transmembrane helix</keyword>
<feature type="transmembrane region" description="Helical" evidence="2">
    <location>
        <begin position="171"/>
        <end position="190"/>
    </location>
</feature>
<proteinExistence type="predicted"/>
<keyword evidence="2" id="KW-0812">Transmembrane</keyword>
<comment type="caution">
    <text evidence="3">The sequence shown here is derived from an EMBL/GenBank/DDBJ whole genome shotgun (WGS) entry which is preliminary data.</text>
</comment>
<sequence>MARPDDDALTWDGDDDPTLDTGSPSPAPGSTEDTDPSSAADSPELATEPATADQGRDEADTQAAEPAALPSGYSAVGKGSEEVGRVHADGTVTMPGDRKPMGNATLIALGVLGGFYLIFTIGWIIGGFRLQDQLLDPLADIMFQGSFWLAVLAPALWFGTVFLLTRGSAGWVRIVWLVAGAILLVPWPFIMVGTVGV</sequence>